<dbReference type="PANTHER" id="PTHR12126:SF11">
    <property type="entry name" value="NADH DEHYDROGENASE [UBIQUINONE] 1 ALPHA SUBCOMPLEX SUBUNIT 9, MITOCHONDRIAL"/>
    <property type="match status" value="1"/>
</dbReference>
<name>A0AAJ4R778_9EURY</name>
<evidence type="ECO:0000313" key="2">
    <source>
        <dbReference type="EMBL" id="RNJ25818.1"/>
    </source>
</evidence>
<dbReference type="InterPro" id="IPR051207">
    <property type="entry name" value="ComplexI_NDUFA9_subunit"/>
</dbReference>
<dbReference type="SUPFAM" id="SSF51735">
    <property type="entry name" value="NAD(P)-binding Rossmann-fold domains"/>
    <property type="match status" value="1"/>
</dbReference>
<feature type="domain" description="NAD(P)-binding" evidence="1">
    <location>
        <begin position="7"/>
        <end position="149"/>
    </location>
</feature>
<evidence type="ECO:0000313" key="3">
    <source>
        <dbReference type="Proteomes" id="UP000270581"/>
    </source>
</evidence>
<dbReference type="RefSeq" id="WP_123123832.1">
    <property type="nucleotide sequence ID" value="NZ_QKNW01000001.1"/>
</dbReference>
<dbReference type="CDD" id="cd05271">
    <property type="entry name" value="NDUFA9_like_SDR_a"/>
    <property type="match status" value="1"/>
</dbReference>
<dbReference type="EMBL" id="RJJC01000001">
    <property type="protein sequence ID" value="RNJ25818.1"/>
    <property type="molecule type" value="Genomic_DNA"/>
</dbReference>
<dbReference type="InterPro" id="IPR016040">
    <property type="entry name" value="NAD(P)-bd_dom"/>
</dbReference>
<accession>A0AAJ4R778</accession>
<dbReference type="AlphaFoldDB" id="A0AAJ4R778"/>
<dbReference type="PANTHER" id="PTHR12126">
    <property type="entry name" value="NADH-UBIQUINONE OXIDOREDUCTASE 39 KDA SUBUNIT-RELATED"/>
    <property type="match status" value="1"/>
</dbReference>
<dbReference type="InterPro" id="IPR036291">
    <property type="entry name" value="NAD(P)-bd_dom_sf"/>
</dbReference>
<evidence type="ECO:0000259" key="1">
    <source>
        <dbReference type="Pfam" id="PF13460"/>
    </source>
</evidence>
<dbReference type="Proteomes" id="UP000270581">
    <property type="component" value="Unassembled WGS sequence"/>
</dbReference>
<reference evidence="2 3" key="1">
    <citation type="submission" date="2018-11" db="EMBL/GenBank/DDBJ databases">
        <title>Genome sequences of Natronomonas sp. CBA1133.</title>
        <authorList>
            <person name="Roh S.W."/>
            <person name="Cha I.-T."/>
        </authorList>
    </citation>
    <scope>NUCLEOTIDE SEQUENCE [LARGE SCALE GENOMIC DNA]</scope>
    <source>
        <strain evidence="2 3">CBA1133</strain>
    </source>
</reference>
<organism evidence="2 3">
    <name type="scientific">Halosegnis longus</name>
    <dbReference type="NCBI Taxonomy" id="2216012"/>
    <lineage>
        <taxon>Archaea</taxon>
        <taxon>Methanobacteriati</taxon>
        <taxon>Methanobacteriota</taxon>
        <taxon>Stenosarchaea group</taxon>
        <taxon>Halobacteria</taxon>
        <taxon>Halobacteriales</taxon>
        <taxon>Natronomonadaceae</taxon>
        <taxon>Halosegnis</taxon>
    </lineage>
</organism>
<comment type="caution">
    <text evidence="2">The sequence shown here is derived from an EMBL/GenBank/DDBJ whole genome shotgun (WGS) entry which is preliminary data.</text>
</comment>
<gene>
    <name evidence="2" type="ORF">Nmn1133_03345</name>
</gene>
<keyword evidence="3" id="KW-1185">Reference proteome</keyword>
<dbReference type="Gene3D" id="3.40.50.720">
    <property type="entry name" value="NAD(P)-binding Rossmann-like Domain"/>
    <property type="match status" value="1"/>
</dbReference>
<dbReference type="Pfam" id="PF13460">
    <property type="entry name" value="NAD_binding_10"/>
    <property type="match status" value="1"/>
</dbReference>
<dbReference type="GO" id="GO:0044877">
    <property type="term" value="F:protein-containing complex binding"/>
    <property type="evidence" value="ECO:0007669"/>
    <property type="project" value="TreeGrafter"/>
</dbReference>
<sequence>MHVLVTGGTGFVGSYLCDTLAARGHEVTALARNPHEADFDRDVATVQGDVTDYDSIEPHFEGVDCVVQLVALSPLFKPDGGDEVHFEVHLRGTENAVKAAEANDVPRFVQLSALGADPDGPTAYIQSKGQAEEVVKGSTREWVIYRPSVVFGDGGEFVPFTRKLATPYLTPLPGAGKTRFQPVFVEELVEMIADGVEGTTTGPNAETDDDEDEVVQAIVRVGESDDDPHAGRTYEIGGPEELTLAEVAELAWAAKNKPVSILPVPMALAGIGLSMLDLVPGAPMGSDQYRSLKFDNTTQDNDVDAFGWEASELTTLQSYLGVTDADLEA</sequence>
<protein>
    <submittedName>
        <fullName evidence="2">Complex I NDUFA9 subunit family protein</fullName>
    </submittedName>
</protein>
<proteinExistence type="predicted"/>